<organism evidence="2 3">
    <name type="scientific">Nocardia panacis</name>
    <dbReference type="NCBI Taxonomy" id="2340916"/>
    <lineage>
        <taxon>Bacteria</taxon>
        <taxon>Bacillati</taxon>
        <taxon>Actinomycetota</taxon>
        <taxon>Actinomycetes</taxon>
        <taxon>Mycobacteriales</taxon>
        <taxon>Nocardiaceae</taxon>
        <taxon>Nocardia</taxon>
    </lineage>
</organism>
<evidence type="ECO:0000313" key="3">
    <source>
        <dbReference type="Proteomes" id="UP000266677"/>
    </source>
</evidence>
<dbReference type="Pfam" id="PF24201">
    <property type="entry name" value="DUF7426"/>
    <property type="match status" value="1"/>
</dbReference>
<comment type="caution">
    <text evidence="2">The sequence shown here is derived from an EMBL/GenBank/DDBJ whole genome shotgun (WGS) entry which is preliminary data.</text>
</comment>
<dbReference type="EMBL" id="QZFU01000041">
    <property type="protein sequence ID" value="RJO69769.1"/>
    <property type="molecule type" value="Genomic_DNA"/>
</dbReference>
<protein>
    <recommendedName>
        <fullName evidence="1">DUF7426 domain-containing protein</fullName>
    </recommendedName>
</protein>
<reference evidence="2 3" key="1">
    <citation type="submission" date="2018-09" db="EMBL/GenBank/DDBJ databases">
        <title>YIM PH21274 draft genome.</title>
        <authorList>
            <person name="Miao C."/>
        </authorList>
    </citation>
    <scope>NUCLEOTIDE SEQUENCE [LARGE SCALE GENOMIC DNA]</scope>
    <source>
        <strain evidence="2 3">YIM PH 21724</strain>
    </source>
</reference>
<accession>A0A3A4KKD5</accession>
<evidence type="ECO:0000259" key="1">
    <source>
        <dbReference type="Pfam" id="PF24201"/>
    </source>
</evidence>
<dbReference type="InterPro" id="IPR055849">
    <property type="entry name" value="DUF7426"/>
</dbReference>
<dbReference type="OrthoDB" id="4556635at2"/>
<gene>
    <name evidence="2" type="ORF">D5S18_28110</name>
</gene>
<dbReference type="AlphaFoldDB" id="A0A3A4KKD5"/>
<keyword evidence="3" id="KW-1185">Reference proteome</keyword>
<evidence type="ECO:0000313" key="2">
    <source>
        <dbReference type="EMBL" id="RJO69769.1"/>
    </source>
</evidence>
<dbReference type="Proteomes" id="UP000266677">
    <property type="component" value="Unassembled WGS sequence"/>
</dbReference>
<name>A0A3A4KKD5_9NOCA</name>
<dbReference type="RefSeq" id="WP_120044139.1">
    <property type="nucleotide sequence ID" value="NZ_QZFU01000041.1"/>
</dbReference>
<feature type="domain" description="DUF7426" evidence="1">
    <location>
        <begin position="5"/>
        <end position="105"/>
    </location>
</feature>
<sequence>MAALRDLSEFYDPDLSLPIGGVVYKIKSPGIREADRLRLLIIDDSLTAAQEYEEIVKILGAARGDMARDGVPDTMAMHAGRTALLHFGGSPDMGRANWQFGQLADFIDIRDVIDADEHTGTRSAD</sequence>
<proteinExistence type="predicted"/>